<gene>
    <name evidence="1" type="ORF">GYMLUDRAFT_146897</name>
</gene>
<proteinExistence type="predicted"/>
<sequence length="117" mass="13192">VGAFTEDLDALDALYYAGIPVWFVRHTSLIPKPRIDQVQDFICEDDFQKITLHRGEVLDCTDAQPSHKVVFTGLPNNLDRYVSMGRFIRSQFQSPLLLGAGELRIESELKHASVMAT</sequence>
<name>A0A0D0BZW9_9AGAR</name>
<evidence type="ECO:0000313" key="2">
    <source>
        <dbReference type="Proteomes" id="UP000053593"/>
    </source>
</evidence>
<keyword evidence="2" id="KW-1185">Reference proteome</keyword>
<feature type="non-terminal residue" evidence="1">
    <location>
        <position position="117"/>
    </location>
</feature>
<protein>
    <submittedName>
        <fullName evidence="1">Uncharacterized protein</fullName>
    </submittedName>
</protein>
<dbReference type="HOGENOM" id="CLU_150168_0_0_1"/>
<feature type="non-terminal residue" evidence="1">
    <location>
        <position position="1"/>
    </location>
</feature>
<evidence type="ECO:0000313" key="1">
    <source>
        <dbReference type="EMBL" id="KIK61486.1"/>
    </source>
</evidence>
<dbReference type="OrthoDB" id="2634326at2759"/>
<accession>A0A0D0BZW9</accession>
<reference evidence="1 2" key="1">
    <citation type="submission" date="2014-04" db="EMBL/GenBank/DDBJ databases">
        <title>Evolutionary Origins and Diversification of the Mycorrhizal Mutualists.</title>
        <authorList>
            <consortium name="DOE Joint Genome Institute"/>
            <consortium name="Mycorrhizal Genomics Consortium"/>
            <person name="Kohler A."/>
            <person name="Kuo A."/>
            <person name="Nagy L.G."/>
            <person name="Floudas D."/>
            <person name="Copeland A."/>
            <person name="Barry K.W."/>
            <person name="Cichocki N."/>
            <person name="Veneault-Fourrey C."/>
            <person name="LaButti K."/>
            <person name="Lindquist E.A."/>
            <person name="Lipzen A."/>
            <person name="Lundell T."/>
            <person name="Morin E."/>
            <person name="Murat C."/>
            <person name="Riley R."/>
            <person name="Ohm R."/>
            <person name="Sun H."/>
            <person name="Tunlid A."/>
            <person name="Henrissat B."/>
            <person name="Grigoriev I.V."/>
            <person name="Hibbett D.S."/>
            <person name="Martin F."/>
        </authorList>
    </citation>
    <scope>NUCLEOTIDE SEQUENCE [LARGE SCALE GENOMIC DNA]</scope>
    <source>
        <strain evidence="1 2">FD-317 M1</strain>
    </source>
</reference>
<dbReference type="EMBL" id="KN834771">
    <property type="protein sequence ID" value="KIK61486.1"/>
    <property type="molecule type" value="Genomic_DNA"/>
</dbReference>
<organism evidence="1 2">
    <name type="scientific">Collybiopsis luxurians FD-317 M1</name>
    <dbReference type="NCBI Taxonomy" id="944289"/>
    <lineage>
        <taxon>Eukaryota</taxon>
        <taxon>Fungi</taxon>
        <taxon>Dikarya</taxon>
        <taxon>Basidiomycota</taxon>
        <taxon>Agaricomycotina</taxon>
        <taxon>Agaricomycetes</taxon>
        <taxon>Agaricomycetidae</taxon>
        <taxon>Agaricales</taxon>
        <taxon>Marasmiineae</taxon>
        <taxon>Omphalotaceae</taxon>
        <taxon>Collybiopsis</taxon>
        <taxon>Collybiopsis luxurians</taxon>
    </lineage>
</organism>
<dbReference type="AlphaFoldDB" id="A0A0D0BZW9"/>
<dbReference type="Proteomes" id="UP000053593">
    <property type="component" value="Unassembled WGS sequence"/>
</dbReference>